<dbReference type="PROSITE" id="PS00974">
    <property type="entry name" value="MANNITOL_DHGENASE"/>
    <property type="match status" value="1"/>
</dbReference>
<dbReference type="PANTHER" id="PTHR43362">
    <property type="entry name" value="MANNITOL DEHYDROGENASE DSF1-RELATED"/>
    <property type="match status" value="1"/>
</dbReference>
<dbReference type="InterPro" id="IPR023027">
    <property type="entry name" value="Mannitol_DH_CS"/>
</dbReference>
<feature type="domain" description="Mannitol dehydrogenase C-terminal" evidence="9">
    <location>
        <begin position="290"/>
        <end position="424"/>
    </location>
</feature>
<dbReference type="PRINTS" id="PR00084">
    <property type="entry name" value="MTLDHDRGNASE"/>
</dbReference>
<dbReference type="EC" id="1.1.1.17" evidence="2"/>
<evidence type="ECO:0000259" key="8">
    <source>
        <dbReference type="Pfam" id="PF01232"/>
    </source>
</evidence>
<feature type="region of interest" description="Disordered" evidence="7">
    <location>
        <begin position="463"/>
        <end position="487"/>
    </location>
</feature>
<protein>
    <recommendedName>
        <fullName evidence="3">Mannitol-1-phosphate 5-dehydrogenase</fullName>
        <ecNumber evidence="2">1.1.1.17</ecNumber>
    </recommendedName>
</protein>
<organism evidence="10 11">
    <name type="scientific">Marinactinospora rubrisoli</name>
    <dbReference type="NCBI Taxonomy" id="2715399"/>
    <lineage>
        <taxon>Bacteria</taxon>
        <taxon>Bacillati</taxon>
        <taxon>Actinomycetota</taxon>
        <taxon>Actinomycetes</taxon>
        <taxon>Streptosporangiales</taxon>
        <taxon>Nocardiopsidaceae</taxon>
        <taxon>Marinactinospora</taxon>
    </lineage>
</organism>
<evidence type="ECO:0000256" key="2">
    <source>
        <dbReference type="ARBA" id="ARBA00012939"/>
    </source>
</evidence>
<dbReference type="InterPro" id="IPR036291">
    <property type="entry name" value="NAD(P)-bd_dom_sf"/>
</dbReference>
<reference evidence="11" key="1">
    <citation type="journal article" date="2019" name="Int. J. Syst. Evol. Microbiol.">
        <title>The Global Catalogue of Microorganisms (GCM) 10K type strain sequencing project: providing services to taxonomists for standard genome sequencing and annotation.</title>
        <authorList>
            <consortium name="The Broad Institute Genomics Platform"/>
            <consortium name="The Broad Institute Genome Sequencing Center for Infectious Disease"/>
            <person name="Wu L."/>
            <person name="Ma J."/>
        </authorList>
    </citation>
    <scope>NUCLEOTIDE SEQUENCE [LARGE SCALE GENOMIC DNA]</scope>
    <source>
        <strain evidence="11">CGMCC 4.7382</strain>
    </source>
</reference>
<gene>
    <name evidence="10" type="ORF">ACFQRF_13085</name>
</gene>
<dbReference type="InterPro" id="IPR000669">
    <property type="entry name" value="Mannitol_DH"/>
</dbReference>
<evidence type="ECO:0000259" key="9">
    <source>
        <dbReference type="Pfam" id="PF08125"/>
    </source>
</evidence>
<dbReference type="RefSeq" id="WP_379871325.1">
    <property type="nucleotide sequence ID" value="NZ_JBHTBH010000005.1"/>
</dbReference>
<proteinExistence type="inferred from homology"/>
<feature type="domain" description="Mannitol dehydrogenase N-terminal" evidence="8">
    <location>
        <begin position="28"/>
        <end position="281"/>
    </location>
</feature>
<dbReference type="EMBL" id="JBHTBH010000005">
    <property type="protein sequence ID" value="MFC7328679.1"/>
    <property type="molecule type" value="Genomic_DNA"/>
</dbReference>
<evidence type="ECO:0000313" key="10">
    <source>
        <dbReference type="EMBL" id="MFC7328679.1"/>
    </source>
</evidence>
<keyword evidence="11" id="KW-1185">Reference proteome</keyword>
<dbReference type="Gene3D" id="1.10.1040.10">
    <property type="entry name" value="N-(1-d-carboxylethyl)-l-norvaline Dehydrogenase, domain 2"/>
    <property type="match status" value="1"/>
</dbReference>
<sequence length="487" mass="51429">MSAAPPAIRLTRAALRAAGRAVPRPPVRIVHIGVGAFTRAHQTWYTAHAADAAHWGIVGFTGRRSGTADRLAAQDGLYMLVERGPAGDRHEVVPNLVAVHPGDRADVLTAALSAPGTAVVTLTITESGYRVRPDGGPDLADPVVRADIDRLRAAAAGPGLAVARPVSALGRLLPGLAARRQAGAPPVAIVPCDNIPANGAFLRRALTGLAAEVAPALAAWVERDVAFVSTSVDRITPRIGEQDVREIAEATGWDDAAPVITEPFADWVLCGDFPAGRPAWETRGARFVGDIAPYEARKLWTLNAAHTLLASLGRLRGHRTVAEAIADPVCRAGVERLWDDAERHLPAGLGIPGYRRALLARFGNRRIEHPLAQIAADELTKLRLRVVPVAERELARGRSAAGCALPVAAWIATVTAGQGSGSQEPPEVARARTAPSPHTALLAALSPDLAADERFRRQVAEALRTLPATPVRNHAPNPDSAEKGTHR</sequence>
<dbReference type="InterPro" id="IPR013118">
    <property type="entry name" value="Mannitol_DH_C"/>
</dbReference>
<dbReference type="InterPro" id="IPR008927">
    <property type="entry name" value="6-PGluconate_DH-like_C_sf"/>
</dbReference>
<dbReference type="InterPro" id="IPR013328">
    <property type="entry name" value="6PGD_dom2"/>
</dbReference>
<dbReference type="Gene3D" id="3.40.50.720">
    <property type="entry name" value="NAD(P)-binding Rossmann-like Domain"/>
    <property type="match status" value="1"/>
</dbReference>
<dbReference type="SUPFAM" id="SSF51735">
    <property type="entry name" value="NAD(P)-binding Rossmann-fold domains"/>
    <property type="match status" value="1"/>
</dbReference>
<evidence type="ECO:0000256" key="1">
    <source>
        <dbReference type="ARBA" id="ARBA00006541"/>
    </source>
</evidence>
<dbReference type="Proteomes" id="UP001596540">
    <property type="component" value="Unassembled WGS sequence"/>
</dbReference>
<comment type="caution">
    <text evidence="10">The sequence shown here is derived from an EMBL/GenBank/DDBJ whole genome shotgun (WGS) entry which is preliminary data.</text>
</comment>
<keyword evidence="5" id="KW-0520">NAD</keyword>
<name>A0ABW2KF77_9ACTN</name>
<evidence type="ECO:0000256" key="4">
    <source>
        <dbReference type="ARBA" id="ARBA00023002"/>
    </source>
</evidence>
<evidence type="ECO:0000256" key="6">
    <source>
        <dbReference type="ARBA" id="ARBA00048615"/>
    </source>
</evidence>
<dbReference type="GO" id="GO:0016491">
    <property type="term" value="F:oxidoreductase activity"/>
    <property type="evidence" value="ECO:0007669"/>
    <property type="project" value="UniProtKB-KW"/>
</dbReference>
<dbReference type="InterPro" id="IPR013131">
    <property type="entry name" value="Mannitol_DH_N"/>
</dbReference>
<dbReference type="SUPFAM" id="SSF48179">
    <property type="entry name" value="6-phosphogluconate dehydrogenase C-terminal domain-like"/>
    <property type="match status" value="1"/>
</dbReference>
<evidence type="ECO:0000256" key="7">
    <source>
        <dbReference type="SAM" id="MobiDB-lite"/>
    </source>
</evidence>
<dbReference type="InterPro" id="IPR050988">
    <property type="entry name" value="Mannitol_DH/Oxidoreductase"/>
</dbReference>
<accession>A0ABW2KF77</accession>
<dbReference type="PANTHER" id="PTHR43362:SF1">
    <property type="entry name" value="MANNITOL DEHYDROGENASE 2-RELATED"/>
    <property type="match status" value="1"/>
</dbReference>
<evidence type="ECO:0000256" key="5">
    <source>
        <dbReference type="ARBA" id="ARBA00023027"/>
    </source>
</evidence>
<keyword evidence="4 10" id="KW-0560">Oxidoreductase</keyword>
<dbReference type="Pfam" id="PF08125">
    <property type="entry name" value="Mannitol_dh_C"/>
    <property type="match status" value="1"/>
</dbReference>
<dbReference type="Pfam" id="PF01232">
    <property type="entry name" value="Mannitol_dh"/>
    <property type="match status" value="1"/>
</dbReference>
<comment type="similarity">
    <text evidence="1">Belongs to the mannitol dehydrogenase family.</text>
</comment>
<evidence type="ECO:0000256" key="3">
    <source>
        <dbReference type="ARBA" id="ARBA00016219"/>
    </source>
</evidence>
<comment type="catalytic activity">
    <reaction evidence="6">
        <text>D-mannitol 1-phosphate + NAD(+) = beta-D-fructose 6-phosphate + NADH + H(+)</text>
        <dbReference type="Rhea" id="RHEA:19661"/>
        <dbReference type="ChEBI" id="CHEBI:15378"/>
        <dbReference type="ChEBI" id="CHEBI:57540"/>
        <dbReference type="ChEBI" id="CHEBI:57634"/>
        <dbReference type="ChEBI" id="CHEBI:57945"/>
        <dbReference type="ChEBI" id="CHEBI:61381"/>
        <dbReference type="EC" id="1.1.1.17"/>
    </reaction>
</comment>
<evidence type="ECO:0000313" key="11">
    <source>
        <dbReference type="Proteomes" id="UP001596540"/>
    </source>
</evidence>